<dbReference type="InterPro" id="IPR036388">
    <property type="entry name" value="WH-like_DNA-bd_sf"/>
</dbReference>
<proteinExistence type="inferred from homology"/>
<evidence type="ECO:0000256" key="1">
    <source>
        <dbReference type="ARBA" id="ARBA00004123"/>
    </source>
</evidence>
<dbReference type="EMBL" id="JASJQH010008544">
    <property type="protein sequence ID" value="KAK9688125.1"/>
    <property type="molecule type" value="Genomic_DNA"/>
</dbReference>
<dbReference type="SUPFAM" id="SSF46785">
    <property type="entry name" value="Winged helix' DNA-binding domain"/>
    <property type="match status" value="1"/>
</dbReference>
<keyword evidence="6" id="KW-0808">Transferase</keyword>
<name>A0ABR2VQG8_9FUNG</name>
<feature type="domain" description="HSF-type DNA-binding" evidence="5">
    <location>
        <begin position="10"/>
        <end position="74"/>
    </location>
</feature>
<dbReference type="Pfam" id="PF00447">
    <property type="entry name" value="HSF_DNA-bind"/>
    <property type="match status" value="1"/>
</dbReference>
<comment type="similarity">
    <text evidence="4">Belongs to the HSF family.</text>
</comment>
<evidence type="ECO:0000256" key="4">
    <source>
        <dbReference type="RuleBase" id="RU004020"/>
    </source>
</evidence>
<dbReference type="Proteomes" id="UP001479436">
    <property type="component" value="Unassembled WGS sequence"/>
</dbReference>
<dbReference type="InterPro" id="IPR036390">
    <property type="entry name" value="WH_DNA-bd_sf"/>
</dbReference>
<evidence type="ECO:0000313" key="7">
    <source>
        <dbReference type="Proteomes" id="UP001479436"/>
    </source>
</evidence>
<keyword evidence="2" id="KW-0238">DNA-binding</keyword>
<evidence type="ECO:0000256" key="3">
    <source>
        <dbReference type="ARBA" id="ARBA00023242"/>
    </source>
</evidence>
<gene>
    <name evidence="6" type="primary">SKN7_5</name>
    <name evidence="6" type="ORF">K7432_014507</name>
</gene>
<dbReference type="PANTHER" id="PTHR10015">
    <property type="entry name" value="HEAT SHOCK TRANSCRIPTION FACTOR"/>
    <property type="match status" value="1"/>
</dbReference>
<dbReference type="GO" id="GO:0016301">
    <property type="term" value="F:kinase activity"/>
    <property type="evidence" value="ECO:0007669"/>
    <property type="project" value="UniProtKB-KW"/>
</dbReference>
<dbReference type="SMART" id="SM00415">
    <property type="entry name" value="HSF"/>
    <property type="match status" value="1"/>
</dbReference>
<accession>A0ABR2VQG8</accession>
<organism evidence="6 7">
    <name type="scientific">Basidiobolus ranarum</name>
    <dbReference type="NCBI Taxonomy" id="34480"/>
    <lineage>
        <taxon>Eukaryota</taxon>
        <taxon>Fungi</taxon>
        <taxon>Fungi incertae sedis</taxon>
        <taxon>Zoopagomycota</taxon>
        <taxon>Entomophthoromycotina</taxon>
        <taxon>Basidiobolomycetes</taxon>
        <taxon>Basidiobolales</taxon>
        <taxon>Basidiobolaceae</taxon>
        <taxon>Basidiobolus</taxon>
    </lineage>
</organism>
<dbReference type="InterPro" id="IPR000232">
    <property type="entry name" value="HSF_DNA-bd"/>
</dbReference>
<keyword evidence="3" id="KW-0539">Nucleus</keyword>
<reference evidence="6 7" key="1">
    <citation type="submission" date="2023-04" db="EMBL/GenBank/DDBJ databases">
        <title>Genome of Basidiobolus ranarum AG-B5.</title>
        <authorList>
            <person name="Stajich J.E."/>
            <person name="Carter-House D."/>
            <person name="Gryganskyi A."/>
        </authorList>
    </citation>
    <scope>NUCLEOTIDE SEQUENCE [LARGE SCALE GENOMIC DNA]</scope>
    <source>
        <strain evidence="6 7">AG-B5</strain>
    </source>
</reference>
<protein>
    <submittedName>
        <fullName evidence="6">Kinase-regulated stress-responsive transcription factor skn7</fullName>
    </submittedName>
</protein>
<comment type="caution">
    <text evidence="6">The sequence shown here is derived from an EMBL/GenBank/DDBJ whole genome shotgun (WGS) entry which is preliminary data.</text>
</comment>
<keyword evidence="6" id="KW-0418">Kinase</keyword>
<sequence length="76" mass="8839">MLEGYTDKLGATPFVLNLYKILSEQRYSDVITWEQSGTKFIIKDLVGFSFKVLPQYYDTNKLALFSRQLSVKRLIV</sequence>
<evidence type="ECO:0000313" key="6">
    <source>
        <dbReference type="EMBL" id="KAK9688125.1"/>
    </source>
</evidence>
<dbReference type="Gene3D" id="1.10.10.10">
    <property type="entry name" value="Winged helix-like DNA-binding domain superfamily/Winged helix DNA-binding domain"/>
    <property type="match status" value="1"/>
</dbReference>
<evidence type="ECO:0000259" key="5">
    <source>
        <dbReference type="SMART" id="SM00415"/>
    </source>
</evidence>
<evidence type="ECO:0000256" key="2">
    <source>
        <dbReference type="ARBA" id="ARBA00023125"/>
    </source>
</evidence>
<dbReference type="PANTHER" id="PTHR10015:SF206">
    <property type="entry name" value="HSF-TYPE DNA-BINDING DOMAIN-CONTAINING PROTEIN"/>
    <property type="match status" value="1"/>
</dbReference>
<comment type="subcellular location">
    <subcellularLocation>
        <location evidence="1">Nucleus</location>
    </subcellularLocation>
</comment>
<keyword evidence="7" id="KW-1185">Reference proteome</keyword>